<dbReference type="Proteomes" id="UP001634393">
    <property type="component" value="Unassembled WGS sequence"/>
</dbReference>
<dbReference type="SUPFAM" id="SSF48239">
    <property type="entry name" value="Terpenoid cyclases/Protein prenyltransferases"/>
    <property type="match status" value="1"/>
</dbReference>
<keyword evidence="6" id="KW-0325">Glycoprotein</keyword>
<dbReference type="SUPFAM" id="SSF48576">
    <property type="entry name" value="Terpenoid synthases"/>
    <property type="match status" value="1"/>
</dbReference>
<evidence type="ECO:0000256" key="11">
    <source>
        <dbReference type="ARBA" id="ARBA00067061"/>
    </source>
</evidence>
<dbReference type="InterPro" id="IPR008949">
    <property type="entry name" value="Isoprenoid_synthase_dom_sf"/>
</dbReference>
<evidence type="ECO:0000256" key="5">
    <source>
        <dbReference type="ARBA" id="ARBA00022842"/>
    </source>
</evidence>
<evidence type="ECO:0000313" key="15">
    <source>
        <dbReference type="Proteomes" id="UP001634393"/>
    </source>
</evidence>
<evidence type="ECO:0000256" key="7">
    <source>
        <dbReference type="ARBA" id="ARBA00023211"/>
    </source>
</evidence>
<dbReference type="GO" id="GO:0009570">
    <property type="term" value="C:chloroplast stroma"/>
    <property type="evidence" value="ECO:0007669"/>
    <property type="project" value="UniProtKB-SubCell"/>
</dbReference>
<comment type="subcellular location">
    <subcellularLocation>
        <location evidence="2">Plastid</location>
        <location evidence="2">Chloroplast stroma</location>
    </subcellularLocation>
</comment>
<protein>
    <recommendedName>
        <fullName evidence="11">tricyclene synthase</fullName>
        <ecNumber evidence="11">4.2.3.105</ecNumber>
    </recommendedName>
</protein>
<dbReference type="FunFam" id="1.10.600.10:FF:000005">
    <property type="entry name" value="Ent-kaur-16-ene synthase, chloroplastic"/>
    <property type="match status" value="1"/>
</dbReference>
<dbReference type="GO" id="GO:0102701">
    <property type="term" value="F:tricyclene synthase activity"/>
    <property type="evidence" value="ECO:0007669"/>
    <property type="project" value="UniProtKB-EC"/>
</dbReference>
<evidence type="ECO:0000256" key="4">
    <source>
        <dbReference type="ARBA" id="ARBA00022723"/>
    </source>
</evidence>
<dbReference type="InterPro" id="IPR008930">
    <property type="entry name" value="Terpenoid_cyclase/PrenylTrfase"/>
</dbReference>
<dbReference type="EC" id="4.2.3.105" evidence="11"/>
<evidence type="ECO:0000256" key="2">
    <source>
        <dbReference type="ARBA" id="ARBA00004470"/>
    </source>
</evidence>
<dbReference type="InterPro" id="IPR005630">
    <property type="entry name" value="Terpene_synthase_metal-bd"/>
</dbReference>
<evidence type="ECO:0000313" key="14">
    <source>
        <dbReference type="EMBL" id="KAL3846298.1"/>
    </source>
</evidence>
<name>A0ABD3UCY0_9LAMI</name>
<evidence type="ECO:0000259" key="12">
    <source>
        <dbReference type="Pfam" id="PF01397"/>
    </source>
</evidence>
<feature type="domain" description="Terpene synthase N-terminal" evidence="12">
    <location>
        <begin position="78"/>
        <end position="277"/>
    </location>
</feature>
<dbReference type="Pfam" id="PF03936">
    <property type="entry name" value="Terpene_synth_C"/>
    <property type="match status" value="1"/>
</dbReference>
<dbReference type="Gene3D" id="1.50.10.160">
    <property type="match status" value="1"/>
</dbReference>
<comment type="cofactor">
    <cofactor evidence="1">
        <name>Mg(2+)</name>
        <dbReference type="ChEBI" id="CHEBI:18420"/>
    </cofactor>
</comment>
<gene>
    <name evidence="14" type="ORF">ACJIZ3_003701</name>
</gene>
<accession>A0ABD3UCY0</accession>
<dbReference type="InterPro" id="IPR050148">
    <property type="entry name" value="Terpene_synthase-like"/>
</dbReference>
<evidence type="ECO:0000256" key="3">
    <source>
        <dbReference type="ARBA" id="ARBA00004721"/>
    </source>
</evidence>
<comment type="similarity">
    <text evidence="10">Belongs to the terpene synthase family. Tpsg subfamily.</text>
</comment>
<dbReference type="PANTHER" id="PTHR31739">
    <property type="entry name" value="ENT-COPALYL DIPHOSPHATE SYNTHASE, CHLOROPLASTIC"/>
    <property type="match status" value="1"/>
</dbReference>
<dbReference type="InterPro" id="IPR036965">
    <property type="entry name" value="Terpene_synth_N_sf"/>
</dbReference>
<dbReference type="Gene3D" id="1.10.600.10">
    <property type="entry name" value="Farnesyl Diphosphate Synthase"/>
    <property type="match status" value="1"/>
</dbReference>
<evidence type="ECO:0000256" key="6">
    <source>
        <dbReference type="ARBA" id="ARBA00023180"/>
    </source>
</evidence>
<evidence type="ECO:0000256" key="10">
    <source>
        <dbReference type="ARBA" id="ARBA00060847"/>
    </source>
</evidence>
<dbReference type="EMBL" id="JBJXBP010000002">
    <property type="protein sequence ID" value="KAL3846298.1"/>
    <property type="molecule type" value="Genomic_DNA"/>
</dbReference>
<dbReference type="FunFam" id="1.50.10.130:FF:000002">
    <property type="entry name" value="Ent-copalyl diphosphate synthase, chloroplastic"/>
    <property type="match status" value="1"/>
</dbReference>
<keyword evidence="4" id="KW-0479">Metal-binding</keyword>
<dbReference type="Pfam" id="PF01397">
    <property type="entry name" value="Terpene_synth"/>
    <property type="match status" value="1"/>
</dbReference>
<keyword evidence="15" id="KW-1185">Reference proteome</keyword>
<comment type="pathway">
    <text evidence="3">Secondary metabolite biosynthesis; terpenoid biosynthesis.</text>
</comment>
<keyword evidence="5" id="KW-0460">Magnesium</keyword>
<evidence type="ECO:0000256" key="8">
    <source>
        <dbReference type="ARBA" id="ARBA00023239"/>
    </source>
</evidence>
<dbReference type="PANTHER" id="PTHR31739:SF33">
    <property type="entry name" value="CIS-ABIENOL SYNTHASE, CHLOROPLASTIC"/>
    <property type="match status" value="1"/>
</dbReference>
<dbReference type="GO" id="GO:0046872">
    <property type="term" value="F:metal ion binding"/>
    <property type="evidence" value="ECO:0007669"/>
    <property type="project" value="UniProtKB-KW"/>
</dbReference>
<keyword evidence="8" id="KW-0456">Lyase</keyword>
<proteinExistence type="inferred from homology"/>
<organism evidence="14 15">
    <name type="scientific">Penstemon smallii</name>
    <dbReference type="NCBI Taxonomy" id="265156"/>
    <lineage>
        <taxon>Eukaryota</taxon>
        <taxon>Viridiplantae</taxon>
        <taxon>Streptophyta</taxon>
        <taxon>Embryophyta</taxon>
        <taxon>Tracheophyta</taxon>
        <taxon>Spermatophyta</taxon>
        <taxon>Magnoliopsida</taxon>
        <taxon>eudicotyledons</taxon>
        <taxon>Gunneridae</taxon>
        <taxon>Pentapetalae</taxon>
        <taxon>asterids</taxon>
        <taxon>lamiids</taxon>
        <taxon>Lamiales</taxon>
        <taxon>Plantaginaceae</taxon>
        <taxon>Cheloneae</taxon>
        <taxon>Penstemon</taxon>
    </lineage>
</organism>
<sequence length="643" mass="74625">MCLDFIGSKGWAVGDKAQYTPIGFEIVFPQMINYANELDLTLPLDPVFVDLLLHRRDSEIKSNRNLEYIAEGLGESWNWKKTLTRKRSNGSLFNSPATTAAALIFHSHDDECFQYLVSLLKMFKTWVPTIYPSGIYTRLCIVDTLRRLGIDRHFQFEIDTILEETYRLWQRKEEEIFADITCLALAFRLLRMKRYIVSSDELSEFEDQEHFFNTVSIQFTSVTTILELNRASKVRMHDKETVVLDKIHAWTSTFLKQQLLDDEILDTQLAEQVKCELENFGTTIDRVQNKRSIELYDLNHFQILKTAYRCPTINNENVLLLSKQDFNLSQAQYQKELKQLERWYTDCRLEKTKFGRNIISVAYFFATAIISDPQLSEARVCIAKTTILSTRVDDFFDCHSSEAEALSFVELVRKWSKQPVNTCYSEQIEILFTALYDTLNEWAENARIKQGRCVKHTLIGLWLEYLTCLMKGKSFSTDDGITLDEYMSVAWITIAFKINVNSAAHLLGVKLSDDMWTSPQCTSLCKQVSIVLRLLNDLQTYKREKGELWNQNSVALLVAQSDGANPEEEAISKMQQIIEQKKIELQQMVLQTKESMVPKEYNDLFWMTYKVACYAYIDGDGFSYTKKVIEDMNALFHEPLVLT</sequence>
<dbReference type="Gene3D" id="1.50.10.130">
    <property type="entry name" value="Terpene synthase, N-terminal domain"/>
    <property type="match status" value="1"/>
</dbReference>
<reference evidence="14 15" key="1">
    <citation type="submission" date="2024-12" db="EMBL/GenBank/DDBJ databases">
        <title>The unique morphological basis and parallel evolutionary history of personate flowers in Penstemon.</title>
        <authorList>
            <person name="Depatie T.H."/>
            <person name="Wessinger C.A."/>
        </authorList>
    </citation>
    <scope>NUCLEOTIDE SEQUENCE [LARGE SCALE GENOMIC DNA]</scope>
    <source>
        <strain evidence="14">WTNN_2</strain>
        <tissue evidence="14">Leaf</tissue>
    </source>
</reference>
<evidence type="ECO:0000259" key="13">
    <source>
        <dbReference type="Pfam" id="PF03936"/>
    </source>
</evidence>
<dbReference type="InterPro" id="IPR001906">
    <property type="entry name" value="Terpene_synth_N"/>
</dbReference>
<dbReference type="AlphaFoldDB" id="A0ABD3UCY0"/>
<evidence type="ECO:0000256" key="1">
    <source>
        <dbReference type="ARBA" id="ARBA00001946"/>
    </source>
</evidence>
<evidence type="ECO:0000256" key="9">
    <source>
        <dbReference type="ARBA" id="ARBA00052932"/>
    </source>
</evidence>
<feature type="domain" description="Terpene synthase metal-binding" evidence="13">
    <location>
        <begin position="346"/>
        <end position="582"/>
    </location>
</feature>
<comment type="caution">
    <text evidence="14">The sequence shown here is derived from an EMBL/GenBank/DDBJ whole genome shotgun (WGS) entry which is preliminary data.</text>
</comment>
<comment type="catalytic activity">
    <reaction evidence="9">
        <text>(2E)-geranyl diphosphate = tricyclene + diphosphate</text>
        <dbReference type="Rhea" id="RHEA:32687"/>
        <dbReference type="ChEBI" id="CHEBI:33019"/>
        <dbReference type="ChEBI" id="CHEBI:58057"/>
        <dbReference type="ChEBI" id="CHEBI:64266"/>
        <dbReference type="EC" id="4.2.3.105"/>
    </reaction>
</comment>
<keyword evidence="7" id="KW-0464">Manganese</keyword>